<organism evidence="4 5">
    <name type="scientific">Phytophthora fragariaefolia</name>
    <dbReference type="NCBI Taxonomy" id="1490495"/>
    <lineage>
        <taxon>Eukaryota</taxon>
        <taxon>Sar</taxon>
        <taxon>Stramenopiles</taxon>
        <taxon>Oomycota</taxon>
        <taxon>Peronosporomycetes</taxon>
        <taxon>Peronosporales</taxon>
        <taxon>Peronosporaceae</taxon>
        <taxon>Phytophthora</taxon>
    </lineage>
</organism>
<proteinExistence type="predicted"/>
<evidence type="ECO:0000259" key="3">
    <source>
        <dbReference type="Pfam" id="PF01757"/>
    </source>
</evidence>
<accession>A0A9W7D4C3</accession>
<gene>
    <name evidence="4" type="ORF">Pfra01_002414400</name>
</gene>
<feature type="compositionally biased region" description="Basic and acidic residues" evidence="1">
    <location>
        <begin position="15"/>
        <end position="32"/>
    </location>
</feature>
<dbReference type="PANTHER" id="PTHR23028">
    <property type="entry name" value="ACETYLTRANSFERASE"/>
    <property type="match status" value="1"/>
</dbReference>
<dbReference type="AlphaFoldDB" id="A0A9W7D4C3"/>
<feature type="compositionally biased region" description="Polar residues" evidence="1">
    <location>
        <begin position="1"/>
        <end position="10"/>
    </location>
</feature>
<comment type="caution">
    <text evidence="4">The sequence shown here is derived from an EMBL/GenBank/DDBJ whole genome shotgun (WGS) entry which is preliminary data.</text>
</comment>
<feature type="transmembrane region" description="Helical" evidence="2">
    <location>
        <begin position="158"/>
        <end position="176"/>
    </location>
</feature>
<evidence type="ECO:0000313" key="4">
    <source>
        <dbReference type="EMBL" id="GMF56790.1"/>
    </source>
</evidence>
<evidence type="ECO:0000256" key="1">
    <source>
        <dbReference type="SAM" id="MobiDB-lite"/>
    </source>
</evidence>
<feature type="transmembrane region" description="Helical" evidence="2">
    <location>
        <begin position="104"/>
        <end position="127"/>
    </location>
</feature>
<feature type="region of interest" description="Disordered" evidence="1">
    <location>
        <begin position="1"/>
        <end position="58"/>
    </location>
</feature>
<dbReference type="GO" id="GO:0016020">
    <property type="term" value="C:membrane"/>
    <property type="evidence" value="ECO:0007669"/>
    <property type="project" value="TreeGrafter"/>
</dbReference>
<dbReference type="PANTHER" id="PTHR23028:SF53">
    <property type="entry name" value="ACYL_TRANSF_3 DOMAIN-CONTAINING PROTEIN"/>
    <property type="match status" value="1"/>
</dbReference>
<dbReference type="OrthoDB" id="207378at2759"/>
<dbReference type="Pfam" id="PF01757">
    <property type="entry name" value="Acyl_transf_3"/>
    <property type="match status" value="1"/>
</dbReference>
<dbReference type="GO" id="GO:0016747">
    <property type="term" value="F:acyltransferase activity, transferring groups other than amino-acyl groups"/>
    <property type="evidence" value="ECO:0007669"/>
    <property type="project" value="InterPro"/>
</dbReference>
<name>A0A9W7D4C3_9STRA</name>
<dbReference type="Proteomes" id="UP001165121">
    <property type="component" value="Unassembled WGS sequence"/>
</dbReference>
<evidence type="ECO:0000256" key="2">
    <source>
        <dbReference type="SAM" id="Phobius"/>
    </source>
</evidence>
<dbReference type="InterPro" id="IPR050879">
    <property type="entry name" value="Acyltransferase_3"/>
</dbReference>
<reference evidence="4" key="1">
    <citation type="submission" date="2023-04" db="EMBL/GenBank/DDBJ databases">
        <title>Phytophthora fragariaefolia NBRC 109709.</title>
        <authorList>
            <person name="Ichikawa N."/>
            <person name="Sato H."/>
            <person name="Tonouchi N."/>
        </authorList>
    </citation>
    <scope>NUCLEOTIDE SEQUENCE</scope>
    <source>
        <strain evidence="4">NBRC 109709</strain>
    </source>
</reference>
<keyword evidence="5" id="KW-1185">Reference proteome</keyword>
<dbReference type="GO" id="GO:0000271">
    <property type="term" value="P:polysaccharide biosynthetic process"/>
    <property type="evidence" value="ECO:0007669"/>
    <property type="project" value="TreeGrafter"/>
</dbReference>
<evidence type="ECO:0000313" key="5">
    <source>
        <dbReference type="Proteomes" id="UP001165121"/>
    </source>
</evidence>
<dbReference type="InterPro" id="IPR002656">
    <property type="entry name" value="Acyl_transf_3_dom"/>
</dbReference>
<feature type="domain" description="Acyltransferase 3" evidence="3">
    <location>
        <begin position="79"/>
        <end position="247"/>
    </location>
</feature>
<sequence>MLGGKTNDTPTADGAKLRDSEAPEEFKLRVLEASESDTSTASSDSEDQTDVGQIKSRSEASVEKLPVLKPTVPPPTKILFLDGVRGLAAILVVTQHSKEYMQSLNLGAVAVDAFFVLSSFLLTWLFMKKSMKLLAQGAGARSWGFALVDYFSKRFFRVYPLFAVTAIVVSCMPFETQHRYFLVKKPGEFGLGQVLTFEFNHRQFVLWTLPLEISYYFVIPVFVLTIMGMRRFWWLVVAPLAVWIVYEGVYEYRTSHTPMWPHIRRSCPARWLLLYS</sequence>
<feature type="transmembrane region" description="Helical" evidence="2">
    <location>
        <begin position="232"/>
        <end position="250"/>
    </location>
</feature>
<keyword evidence="2" id="KW-0472">Membrane</keyword>
<keyword evidence="2" id="KW-1133">Transmembrane helix</keyword>
<dbReference type="EMBL" id="BSXT01004113">
    <property type="protein sequence ID" value="GMF56790.1"/>
    <property type="molecule type" value="Genomic_DNA"/>
</dbReference>
<keyword evidence="2" id="KW-0812">Transmembrane</keyword>
<protein>
    <submittedName>
        <fullName evidence="4">Unnamed protein product</fullName>
    </submittedName>
</protein>
<feature type="transmembrane region" description="Helical" evidence="2">
    <location>
        <begin position="204"/>
        <end position="225"/>
    </location>
</feature>